<evidence type="ECO:0000313" key="1">
    <source>
        <dbReference type="EMBL" id="CUS54839.1"/>
    </source>
</evidence>
<dbReference type="InterPro" id="IPR015942">
    <property type="entry name" value="Asp/Glu/hydantoin_racemase"/>
</dbReference>
<reference evidence="1" key="1">
    <citation type="submission" date="2015-10" db="EMBL/GenBank/DDBJ databases">
        <authorList>
            <person name="Gilbert D.G."/>
        </authorList>
    </citation>
    <scope>NUCLEOTIDE SEQUENCE</scope>
</reference>
<dbReference type="NCBIfam" id="NF005679">
    <property type="entry name" value="PRK07475.1"/>
    <property type="match status" value="1"/>
</dbReference>
<organism evidence="1">
    <name type="scientific">hydrothermal vent metagenome</name>
    <dbReference type="NCBI Taxonomy" id="652676"/>
    <lineage>
        <taxon>unclassified sequences</taxon>
        <taxon>metagenomes</taxon>
        <taxon>ecological metagenomes</taxon>
    </lineage>
</organism>
<evidence type="ECO:0008006" key="2">
    <source>
        <dbReference type="Google" id="ProtNLM"/>
    </source>
</evidence>
<dbReference type="GO" id="GO:0047661">
    <property type="term" value="F:amino-acid racemase activity"/>
    <property type="evidence" value="ECO:0007669"/>
    <property type="project" value="InterPro"/>
</dbReference>
<dbReference type="AlphaFoldDB" id="A0A160TYB2"/>
<dbReference type="Pfam" id="PF01177">
    <property type="entry name" value="Asp_Glu_race"/>
    <property type="match status" value="1"/>
</dbReference>
<gene>
    <name evidence="1" type="ORF">MGWOODY_XGa1829</name>
</gene>
<proteinExistence type="predicted"/>
<name>A0A160TYB2_9ZZZZ</name>
<accession>A0A160TYB2</accession>
<sequence length="247" mass="27285">MIVEGGKQYYGEAIGIALFDGRRYPILPGDVANASTYDYPVRLKVIEGLFDTPTPWDKTRAVPADIQKIIDTVKSLEDDGVRAVVTACGFFSVVQEVLADAVHIPVFTSPLMMVPQIVRMIRNDRSVCIITASERLLVSDYLTAVGIASDMPVHIVGMEASTEFYATHMGGTRTTLDVDLQRRELVEIARNAVIQFPDTGALLLECSQLPTFAADIQDVVNLPVFDYIGFIDMIYCSVVQRRYTGIL</sequence>
<protein>
    <recommendedName>
        <fullName evidence="2">Aspartate/glutamate racemase family protein</fullName>
    </recommendedName>
</protein>
<dbReference type="EMBL" id="CZRL01000106">
    <property type="protein sequence ID" value="CUS54839.1"/>
    <property type="molecule type" value="Genomic_DNA"/>
</dbReference>